<keyword evidence="4" id="KW-1185">Reference proteome</keyword>
<gene>
    <name evidence="3" type="ORF">HTZ77_10425</name>
</gene>
<dbReference type="PRINTS" id="PR00412">
    <property type="entry name" value="EPOXHYDRLASE"/>
</dbReference>
<dbReference type="Proteomes" id="UP000586042">
    <property type="component" value="Unassembled WGS sequence"/>
</dbReference>
<evidence type="ECO:0000313" key="4">
    <source>
        <dbReference type="Proteomes" id="UP000586042"/>
    </source>
</evidence>
<dbReference type="GO" id="GO:0016020">
    <property type="term" value="C:membrane"/>
    <property type="evidence" value="ECO:0007669"/>
    <property type="project" value="TreeGrafter"/>
</dbReference>
<keyword evidence="1 3" id="KW-0378">Hydrolase</keyword>
<evidence type="ECO:0000259" key="2">
    <source>
        <dbReference type="Pfam" id="PF12697"/>
    </source>
</evidence>
<dbReference type="GO" id="GO:0016787">
    <property type="term" value="F:hydrolase activity"/>
    <property type="evidence" value="ECO:0007669"/>
    <property type="project" value="UniProtKB-KW"/>
</dbReference>
<dbReference type="PRINTS" id="PR00111">
    <property type="entry name" value="ABHYDROLASE"/>
</dbReference>
<evidence type="ECO:0000256" key="1">
    <source>
        <dbReference type="ARBA" id="ARBA00022801"/>
    </source>
</evidence>
<dbReference type="Pfam" id="PF12697">
    <property type="entry name" value="Abhydrolase_6"/>
    <property type="match status" value="1"/>
</dbReference>
<dbReference type="EMBL" id="JABWGN010000004">
    <property type="protein sequence ID" value="NUW31839.1"/>
    <property type="molecule type" value="Genomic_DNA"/>
</dbReference>
<dbReference type="InterPro" id="IPR050266">
    <property type="entry name" value="AB_hydrolase_sf"/>
</dbReference>
<dbReference type="PANTHER" id="PTHR43798">
    <property type="entry name" value="MONOACYLGLYCEROL LIPASE"/>
    <property type="match status" value="1"/>
</dbReference>
<dbReference type="Gene3D" id="3.40.50.1820">
    <property type="entry name" value="alpha/beta hydrolase"/>
    <property type="match status" value="1"/>
</dbReference>
<reference evidence="3 4" key="1">
    <citation type="submission" date="2020-06" db="EMBL/GenBank/DDBJ databases">
        <title>Nonomuraea sp. SMC257, a novel actinomycete isolated from soil.</title>
        <authorList>
            <person name="Chanama M."/>
        </authorList>
    </citation>
    <scope>NUCLEOTIDE SEQUENCE [LARGE SCALE GENOMIC DNA]</scope>
    <source>
        <strain evidence="3 4">SMC257</strain>
    </source>
</reference>
<proteinExistence type="predicted"/>
<evidence type="ECO:0000313" key="3">
    <source>
        <dbReference type="EMBL" id="NUW31839.1"/>
    </source>
</evidence>
<organism evidence="3 4">
    <name type="scientific">Nonomuraea montanisoli</name>
    <dbReference type="NCBI Taxonomy" id="2741721"/>
    <lineage>
        <taxon>Bacteria</taxon>
        <taxon>Bacillati</taxon>
        <taxon>Actinomycetota</taxon>
        <taxon>Actinomycetes</taxon>
        <taxon>Streptosporangiales</taxon>
        <taxon>Streptosporangiaceae</taxon>
        <taxon>Nonomuraea</taxon>
    </lineage>
</organism>
<dbReference type="PANTHER" id="PTHR43798:SF31">
    <property type="entry name" value="AB HYDROLASE SUPERFAMILY PROTEIN YCLE"/>
    <property type="match status" value="1"/>
</dbReference>
<accession>A0A7Y6I7H9</accession>
<sequence length="260" mass="27772">MSLSHDVAGDGPAVVLLHSGVCDRRMWDPQWTALAAAGYRVIRPDLRGFGLSPVADGPYSDAGDVAGLLRALGVERATLVASSYGGRVALELAASRPELVTALALLCPGVPGHVPGPELRSFAEREDALLAAGDLDGAVELNVETWLGPEGGDEARERVRTMQRRAFEVQLAAAEQFPQTRPEADLAGIAAPCLVVSGAHDVPDFREIAARLPERLRQARHVELAWAGHLPSLERPDEVTELLLDYLRVTAPPARANVSH</sequence>
<name>A0A7Y6I7H9_9ACTN</name>
<dbReference type="SUPFAM" id="SSF53474">
    <property type="entry name" value="alpha/beta-Hydrolases"/>
    <property type="match status" value="1"/>
</dbReference>
<dbReference type="InterPro" id="IPR029058">
    <property type="entry name" value="AB_hydrolase_fold"/>
</dbReference>
<dbReference type="InterPro" id="IPR000639">
    <property type="entry name" value="Epox_hydrolase-like"/>
</dbReference>
<dbReference type="AlphaFoldDB" id="A0A7Y6I7H9"/>
<dbReference type="InterPro" id="IPR000073">
    <property type="entry name" value="AB_hydrolase_1"/>
</dbReference>
<feature type="domain" description="AB hydrolase-1" evidence="2">
    <location>
        <begin position="14"/>
        <end position="241"/>
    </location>
</feature>
<dbReference type="RefSeq" id="WP_175589307.1">
    <property type="nucleotide sequence ID" value="NZ_JABWGN010000004.1"/>
</dbReference>
<comment type="caution">
    <text evidence="3">The sequence shown here is derived from an EMBL/GenBank/DDBJ whole genome shotgun (WGS) entry which is preliminary data.</text>
</comment>
<protein>
    <submittedName>
        <fullName evidence="3">Alpha/beta fold hydrolase</fullName>
    </submittedName>
</protein>